<name>A0ABV8QXS2_9MICC</name>
<keyword evidence="2" id="KW-1005">Bacterial flagellum biogenesis</keyword>
<dbReference type="EMBL" id="JBHSCQ010000005">
    <property type="protein sequence ID" value="MFC4264648.1"/>
    <property type="molecule type" value="Genomic_DNA"/>
</dbReference>
<evidence type="ECO:0000313" key="4">
    <source>
        <dbReference type="EMBL" id="MFC4264648.1"/>
    </source>
</evidence>
<dbReference type="Proteomes" id="UP001595773">
    <property type="component" value="Unassembled WGS sequence"/>
</dbReference>
<proteinExistence type="predicted"/>
<evidence type="ECO:0000313" key="5">
    <source>
        <dbReference type="Proteomes" id="UP001595773"/>
    </source>
</evidence>
<keyword evidence="4" id="KW-0969">Cilium</keyword>
<keyword evidence="5" id="KW-1185">Reference proteome</keyword>
<dbReference type="InterPro" id="IPR024046">
    <property type="entry name" value="Flagellar_assmbl_FliW_dom_sf"/>
</dbReference>
<accession>A0ABV8QXS2</accession>
<dbReference type="PANTHER" id="PTHR39190:SF1">
    <property type="entry name" value="FLAGELLAR ASSEMBLY FACTOR FLIW"/>
    <property type="match status" value="1"/>
</dbReference>
<evidence type="ECO:0000256" key="2">
    <source>
        <dbReference type="ARBA" id="ARBA00022795"/>
    </source>
</evidence>
<keyword evidence="4" id="KW-0966">Cell projection</keyword>
<dbReference type="SUPFAM" id="SSF141457">
    <property type="entry name" value="BH3618-like"/>
    <property type="match status" value="1"/>
</dbReference>
<gene>
    <name evidence="4" type="primary">fliW</name>
    <name evidence="4" type="ORF">ACFOW9_03435</name>
</gene>
<sequence length="131" mass="13391">MSENALIMPGNLRFATPPPGLEPAVDFTLAPIPNAVGLFSLTSADGSIRLFVLDAATHLPDYSPHQADADLNQIGTTDATVLVVVTPSAHSTVNLAAPILLNASTGSALQVILESSAWPLRAPLAPASTAA</sequence>
<comment type="caution">
    <text evidence="4">The sequence shown here is derived from an EMBL/GenBank/DDBJ whole genome shotgun (WGS) entry which is preliminary data.</text>
</comment>
<protein>
    <submittedName>
        <fullName evidence="4">Flagellar assembly protein FliW</fullName>
    </submittedName>
</protein>
<keyword evidence="3" id="KW-0810">Translation regulation</keyword>
<reference evidence="5" key="1">
    <citation type="journal article" date="2019" name="Int. J. Syst. Evol. Microbiol.">
        <title>The Global Catalogue of Microorganisms (GCM) 10K type strain sequencing project: providing services to taxonomists for standard genome sequencing and annotation.</title>
        <authorList>
            <consortium name="The Broad Institute Genomics Platform"/>
            <consortium name="The Broad Institute Genome Sequencing Center for Infectious Disease"/>
            <person name="Wu L."/>
            <person name="Ma J."/>
        </authorList>
    </citation>
    <scope>NUCLEOTIDE SEQUENCE [LARGE SCALE GENOMIC DNA]</scope>
    <source>
        <strain evidence="5">CGMCC 1.10698</strain>
    </source>
</reference>
<dbReference type="InterPro" id="IPR003775">
    <property type="entry name" value="Flagellar_assembly_factor_FliW"/>
</dbReference>
<dbReference type="Gene3D" id="2.30.290.10">
    <property type="entry name" value="BH3618-like"/>
    <property type="match status" value="1"/>
</dbReference>
<organism evidence="4 5">
    <name type="scientific">Arthrobacter cryoconiti</name>
    <dbReference type="NCBI Taxonomy" id="748907"/>
    <lineage>
        <taxon>Bacteria</taxon>
        <taxon>Bacillati</taxon>
        <taxon>Actinomycetota</taxon>
        <taxon>Actinomycetes</taxon>
        <taxon>Micrococcales</taxon>
        <taxon>Micrococcaceae</taxon>
        <taxon>Arthrobacter</taxon>
    </lineage>
</organism>
<keyword evidence="1" id="KW-0963">Cytoplasm</keyword>
<evidence type="ECO:0000256" key="1">
    <source>
        <dbReference type="ARBA" id="ARBA00022490"/>
    </source>
</evidence>
<evidence type="ECO:0000256" key="3">
    <source>
        <dbReference type="ARBA" id="ARBA00022845"/>
    </source>
</evidence>
<keyword evidence="4" id="KW-0282">Flagellum</keyword>
<dbReference type="RefSeq" id="WP_230066274.1">
    <property type="nucleotide sequence ID" value="NZ_BAABLL010000019.1"/>
</dbReference>
<dbReference type="Pfam" id="PF02623">
    <property type="entry name" value="FliW"/>
    <property type="match status" value="1"/>
</dbReference>
<dbReference type="PANTHER" id="PTHR39190">
    <property type="entry name" value="FLAGELLAR ASSEMBLY FACTOR FLIW"/>
    <property type="match status" value="1"/>
</dbReference>